<reference evidence="3 4" key="1">
    <citation type="journal article" date="2010" name="Stand. Genomic Sci.">
        <title>Complete genome sequence of Ferrimonas balearica type strain (PAT).</title>
        <authorList>
            <person name="Nolan M."/>
            <person name="Sikorski J."/>
            <person name="Davenport K."/>
            <person name="Lucas S."/>
            <person name="Glavina Del Rio T."/>
            <person name="Tice H."/>
            <person name="Cheng J."/>
            <person name="Goodwin L."/>
            <person name="Pitluck S."/>
            <person name="Liolios K."/>
            <person name="Ivanova N."/>
            <person name="Mavromatis K."/>
            <person name="Ovchinnikova G."/>
            <person name="Pati A."/>
            <person name="Chen A."/>
            <person name="Palaniappan K."/>
            <person name="Land M."/>
            <person name="Hauser L."/>
            <person name="Chang Y."/>
            <person name="Jeffries C."/>
            <person name="Tapia R."/>
            <person name="Brettin T."/>
            <person name="Detter J."/>
            <person name="Han C."/>
            <person name="Yasawong M."/>
            <person name="Rohde M."/>
            <person name="Tindall B."/>
            <person name="Goker M."/>
            <person name="Woyke T."/>
            <person name="Bristow J."/>
            <person name="Eisen J."/>
            <person name="Markowitz V."/>
            <person name="Hugenholtz P."/>
            <person name="Kyrpides N."/>
            <person name="Klenk H."/>
            <person name="Lapidus A."/>
        </authorList>
    </citation>
    <scope>NUCLEOTIDE SEQUENCE [LARGE SCALE GENOMIC DNA]</scope>
    <source>
        <strain evidence="4">DSM 9799 / CCM 4581 / KCTC 23876 / PAT</strain>
    </source>
</reference>
<accession>E1SSK8</accession>
<dbReference type="AlphaFoldDB" id="E1SSK8"/>
<dbReference type="PROSITE" id="PS50930">
    <property type="entry name" value="HTH_LYTTR"/>
    <property type="match status" value="1"/>
</dbReference>
<organism evidence="3 4">
    <name type="scientific">Ferrimonas balearica (strain DSM 9799 / CCM 4581 / KCTC 23876 / PAT)</name>
    <dbReference type="NCBI Taxonomy" id="550540"/>
    <lineage>
        <taxon>Bacteria</taxon>
        <taxon>Pseudomonadati</taxon>
        <taxon>Pseudomonadota</taxon>
        <taxon>Gammaproteobacteria</taxon>
        <taxon>Alteromonadales</taxon>
        <taxon>Ferrimonadaceae</taxon>
        <taxon>Ferrimonas</taxon>
    </lineage>
</organism>
<evidence type="ECO:0000313" key="3">
    <source>
        <dbReference type="EMBL" id="ADN76037.1"/>
    </source>
</evidence>
<evidence type="ECO:0000313" key="4">
    <source>
        <dbReference type="Proteomes" id="UP000006683"/>
    </source>
</evidence>
<keyword evidence="4" id="KW-1185">Reference proteome</keyword>
<dbReference type="RefSeq" id="WP_013345343.1">
    <property type="nucleotide sequence ID" value="NC_014541.1"/>
</dbReference>
<dbReference type="STRING" id="550540.Fbal_1834"/>
<evidence type="ECO:0000259" key="2">
    <source>
        <dbReference type="PROSITE" id="PS50930"/>
    </source>
</evidence>
<dbReference type="GO" id="GO:0003677">
    <property type="term" value="F:DNA binding"/>
    <property type="evidence" value="ECO:0007669"/>
    <property type="project" value="InterPro"/>
</dbReference>
<dbReference type="EMBL" id="CP002209">
    <property type="protein sequence ID" value="ADN76037.1"/>
    <property type="molecule type" value="Genomic_DNA"/>
</dbReference>
<dbReference type="GeneID" id="67182036"/>
<dbReference type="HOGENOM" id="CLU_1093024_0_0_6"/>
<dbReference type="PANTHER" id="PTHR37299">
    <property type="entry name" value="TRANSCRIPTIONAL REGULATOR-RELATED"/>
    <property type="match status" value="1"/>
</dbReference>
<dbReference type="Proteomes" id="UP000006683">
    <property type="component" value="Chromosome"/>
</dbReference>
<dbReference type="eggNOG" id="COG3279">
    <property type="taxonomic scope" value="Bacteria"/>
</dbReference>
<dbReference type="Gene3D" id="2.40.50.1020">
    <property type="entry name" value="LytTr DNA-binding domain"/>
    <property type="match status" value="1"/>
</dbReference>
<dbReference type="KEGG" id="fbl:Fbal_1834"/>
<feature type="domain" description="HTH LytTR-type" evidence="2">
    <location>
        <begin position="130"/>
        <end position="226"/>
    </location>
</feature>
<dbReference type="PANTHER" id="PTHR37299:SF1">
    <property type="entry name" value="STAGE 0 SPORULATION PROTEIN A HOMOLOG"/>
    <property type="match status" value="1"/>
</dbReference>
<proteinExistence type="predicted"/>
<evidence type="ECO:0000256" key="1">
    <source>
        <dbReference type="ARBA" id="ARBA00023012"/>
    </source>
</evidence>
<dbReference type="InterPro" id="IPR046947">
    <property type="entry name" value="LytR-like"/>
</dbReference>
<sequence length="254" mass="28803">MTDRTITAPNTPGRTAPSSWQTLVEALPQLMLDRELDKQLTTLSALFAQCFPGSYVDWHWRGRRYANLHPACEEQFRLSCNNLLSGRVYAERRVDEAVEAEQKAWLKACGDVITSHGRTQLSRADFNALSDIRVALPEAAYIQAANQYVELFDEQDNSQLFRVNLHQVEAMFGDVVIRVHRSYLVNAAAVTAVERKRNGRYVLKIGETVIPIGDSHLDAVRERHPGWFSQRPNPRPLQSWLYPKGDENGVKLTG</sequence>
<dbReference type="GO" id="GO:0000156">
    <property type="term" value="F:phosphorelay response regulator activity"/>
    <property type="evidence" value="ECO:0007669"/>
    <property type="project" value="InterPro"/>
</dbReference>
<keyword evidence="1" id="KW-0902">Two-component regulatory system</keyword>
<gene>
    <name evidence="3" type="ordered locus">Fbal_1834</name>
</gene>
<dbReference type="Pfam" id="PF04397">
    <property type="entry name" value="LytTR"/>
    <property type="match status" value="1"/>
</dbReference>
<name>E1SSK8_FERBD</name>
<dbReference type="OrthoDB" id="6394342at2"/>
<dbReference type="SMART" id="SM00850">
    <property type="entry name" value="LytTR"/>
    <property type="match status" value="1"/>
</dbReference>
<dbReference type="InterPro" id="IPR007492">
    <property type="entry name" value="LytTR_DNA-bd_dom"/>
</dbReference>
<protein>
    <submittedName>
        <fullName evidence="3">Response regulator receiver protein</fullName>
    </submittedName>
</protein>